<reference evidence="2" key="1">
    <citation type="journal article" date="2015" name="Nature">
        <title>Complex archaea that bridge the gap between prokaryotes and eukaryotes.</title>
        <authorList>
            <person name="Spang A."/>
            <person name="Saw J.H."/>
            <person name="Jorgensen S.L."/>
            <person name="Zaremba-Niedzwiedzka K."/>
            <person name="Martijn J."/>
            <person name="Lind A.E."/>
            <person name="van Eijk R."/>
            <person name="Schleper C."/>
            <person name="Guy L."/>
            <person name="Ettema T.J."/>
        </authorList>
    </citation>
    <scope>NUCLEOTIDE SEQUENCE</scope>
</reference>
<dbReference type="AlphaFoldDB" id="A0A0F9SIG1"/>
<evidence type="ECO:0000256" key="1">
    <source>
        <dbReference type="SAM" id="Phobius"/>
    </source>
</evidence>
<name>A0A0F9SIG1_9ZZZZ</name>
<organism evidence="2">
    <name type="scientific">marine sediment metagenome</name>
    <dbReference type="NCBI Taxonomy" id="412755"/>
    <lineage>
        <taxon>unclassified sequences</taxon>
        <taxon>metagenomes</taxon>
        <taxon>ecological metagenomes</taxon>
    </lineage>
</organism>
<feature type="transmembrane region" description="Helical" evidence="1">
    <location>
        <begin position="17"/>
        <end position="36"/>
    </location>
</feature>
<keyword evidence="1" id="KW-0472">Membrane</keyword>
<dbReference type="EMBL" id="LAZR01000490">
    <property type="protein sequence ID" value="KKN66809.1"/>
    <property type="molecule type" value="Genomic_DNA"/>
</dbReference>
<protein>
    <submittedName>
        <fullName evidence="2">Uncharacterized protein</fullName>
    </submittedName>
</protein>
<comment type="caution">
    <text evidence="2">The sequence shown here is derived from an EMBL/GenBank/DDBJ whole genome shotgun (WGS) entry which is preliminary data.</text>
</comment>
<keyword evidence="1" id="KW-1133">Transmembrane helix</keyword>
<proteinExistence type="predicted"/>
<evidence type="ECO:0000313" key="2">
    <source>
        <dbReference type="EMBL" id="KKN66809.1"/>
    </source>
</evidence>
<feature type="transmembrane region" description="Helical" evidence="1">
    <location>
        <begin position="42"/>
        <end position="63"/>
    </location>
</feature>
<sequence length="191" mass="21663">MTEPQFYSHTSTGSKKAIFTFITTFIVCLFLLNNTARVFTGTIFVFAGLFIASVAIAMPFYFLKKKHIKIYSLLSIIEFLVTFFLTVIFFLYFFANPYKLTTIPSQTESDSTYAVKCDEPIPEFTLGMNFMPNKTKADATCSCIWKNLSSADKNLSASIARNNQHDASEGQLSQFLFRLDVVMETCKTELM</sequence>
<feature type="transmembrane region" description="Helical" evidence="1">
    <location>
        <begin position="70"/>
        <end position="95"/>
    </location>
</feature>
<keyword evidence="1" id="KW-0812">Transmembrane</keyword>
<gene>
    <name evidence="2" type="ORF">LCGC14_0468010</name>
</gene>
<accession>A0A0F9SIG1</accession>